<dbReference type="AlphaFoldDB" id="A0A8T0H7T4"/>
<keyword evidence="10" id="KW-1185">Reference proteome</keyword>
<dbReference type="FunFam" id="3.40.50.720:FF:000003">
    <property type="entry name" value="S-(hydroxymethyl)glutathione dehydrogenase"/>
    <property type="match status" value="1"/>
</dbReference>
<dbReference type="InterPro" id="IPR036291">
    <property type="entry name" value="NAD(P)-bd_dom_sf"/>
</dbReference>
<evidence type="ECO:0000256" key="5">
    <source>
        <dbReference type="ARBA" id="ARBA00060764"/>
    </source>
</evidence>
<evidence type="ECO:0000259" key="7">
    <source>
        <dbReference type="Pfam" id="PF00107"/>
    </source>
</evidence>
<evidence type="ECO:0000313" key="9">
    <source>
        <dbReference type="EMBL" id="KAG0565142.1"/>
    </source>
</evidence>
<evidence type="ECO:0000256" key="1">
    <source>
        <dbReference type="ARBA" id="ARBA00001947"/>
    </source>
</evidence>
<gene>
    <name evidence="9" type="ORF">KC19_8G167800</name>
</gene>
<evidence type="ECO:0000313" key="10">
    <source>
        <dbReference type="Proteomes" id="UP000822688"/>
    </source>
</evidence>
<proteinExistence type="inferred from homology"/>
<dbReference type="Proteomes" id="UP000822688">
    <property type="component" value="Chromosome 8"/>
</dbReference>
<comment type="similarity">
    <text evidence="5">Belongs to the zinc-containing alcohol dehydrogenase family. Class-IV subfamily.</text>
</comment>
<dbReference type="InterPro" id="IPR002328">
    <property type="entry name" value="ADH_Zn_CS"/>
</dbReference>
<reference evidence="9" key="1">
    <citation type="submission" date="2020-06" db="EMBL/GenBank/DDBJ databases">
        <title>WGS assembly of Ceratodon purpureus strain R40.</title>
        <authorList>
            <person name="Carey S.B."/>
            <person name="Jenkins J."/>
            <person name="Shu S."/>
            <person name="Lovell J.T."/>
            <person name="Sreedasyam A."/>
            <person name="Maumus F."/>
            <person name="Tiley G.P."/>
            <person name="Fernandez-Pozo N."/>
            <person name="Barry K."/>
            <person name="Chen C."/>
            <person name="Wang M."/>
            <person name="Lipzen A."/>
            <person name="Daum C."/>
            <person name="Saski C.A."/>
            <person name="Payton A.C."/>
            <person name="Mcbreen J.C."/>
            <person name="Conrad R.E."/>
            <person name="Kollar L.M."/>
            <person name="Olsson S."/>
            <person name="Huttunen S."/>
            <person name="Landis J.B."/>
            <person name="Wickett N.J."/>
            <person name="Johnson M.G."/>
            <person name="Rensing S.A."/>
            <person name="Grimwood J."/>
            <person name="Schmutz J."/>
            <person name="Mcdaniel S.F."/>
        </authorList>
    </citation>
    <scope>NUCLEOTIDE SEQUENCE</scope>
    <source>
        <strain evidence="9">R40</strain>
    </source>
</reference>
<accession>A0A8T0H7T4</accession>
<evidence type="ECO:0000256" key="3">
    <source>
        <dbReference type="ARBA" id="ARBA00022833"/>
    </source>
</evidence>
<evidence type="ECO:0000259" key="8">
    <source>
        <dbReference type="Pfam" id="PF08240"/>
    </source>
</evidence>
<comment type="caution">
    <text evidence="9">The sequence shown here is derived from an EMBL/GenBank/DDBJ whole genome shotgun (WGS) entry which is preliminary data.</text>
</comment>
<dbReference type="Gene3D" id="3.90.180.10">
    <property type="entry name" value="Medium-chain alcohol dehydrogenases, catalytic domain"/>
    <property type="match status" value="1"/>
</dbReference>
<dbReference type="Pfam" id="PF08240">
    <property type="entry name" value="ADH_N"/>
    <property type="match status" value="1"/>
</dbReference>
<dbReference type="GO" id="GO:0051903">
    <property type="term" value="F:S-(hydroxymethyl)glutathione dehydrogenase [NAD(P)+] activity"/>
    <property type="evidence" value="ECO:0007669"/>
    <property type="project" value="TreeGrafter"/>
</dbReference>
<evidence type="ECO:0000256" key="6">
    <source>
        <dbReference type="RuleBase" id="RU361277"/>
    </source>
</evidence>
<evidence type="ECO:0008006" key="11">
    <source>
        <dbReference type="Google" id="ProtNLM"/>
    </source>
</evidence>
<dbReference type="Gene3D" id="3.40.50.720">
    <property type="entry name" value="NAD(P)-binding Rossmann-like Domain"/>
    <property type="match status" value="1"/>
</dbReference>
<dbReference type="FunFam" id="3.90.180.10:FF:000067">
    <property type="entry name" value="alcohol dehydrogenase 1-like isoform X1"/>
    <property type="match status" value="1"/>
</dbReference>
<keyword evidence="4" id="KW-0560">Oxidoreductase</keyword>
<dbReference type="GO" id="GO:0008270">
    <property type="term" value="F:zinc ion binding"/>
    <property type="evidence" value="ECO:0007669"/>
    <property type="project" value="InterPro"/>
</dbReference>
<organism evidence="9 10">
    <name type="scientific">Ceratodon purpureus</name>
    <name type="common">Fire moss</name>
    <name type="synonym">Dicranum purpureum</name>
    <dbReference type="NCBI Taxonomy" id="3225"/>
    <lineage>
        <taxon>Eukaryota</taxon>
        <taxon>Viridiplantae</taxon>
        <taxon>Streptophyta</taxon>
        <taxon>Embryophyta</taxon>
        <taxon>Bryophyta</taxon>
        <taxon>Bryophytina</taxon>
        <taxon>Bryopsida</taxon>
        <taxon>Dicranidae</taxon>
        <taxon>Pseudoditrichales</taxon>
        <taxon>Ditrichaceae</taxon>
        <taxon>Ceratodon</taxon>
    </lineage>
</organism>
<dbReference type="SUPFAM" id="SSF50129">
    <property type="entry name" value="GroES-like"/>
    <property type="match status" value="2"/>
</dbReference>
<evidence type="ECO:0000256" key="4">
    <source>
        <dbReference type="ARBA" id="ARBA00023002"/>
    </source>
</evidence>
<dbReference type="GO" id="GO:0005829">
    <property type="term" value="C:cytosol"/>
    <property type="evidence" value="ECO:0007669"/>
    <property type="project" value="TreeGrafter"/>
</dbReference>
<evidence type="ECO:0000256" key="2">
    <source>
        <dbReference type="ARBA" id="ARBA00022723"/>
    </source>
</evidence>
<protein>
    <recommendedName>
        <fullName evidence="11">Alcohol dehydrogenase</fullName>
    </recommendedName>
</protein>
<dbReference type="EMBL" id="CM026429">
    <property type="protein sequence ID" value="KAG0565142.1"/>
    <property type="molecule type" value="Genomic_DNA"/>
</dbReference>
<dbReference type="PANTHER" id="PTHR43880:SF56">
    <property type="entry name" value="ALCOHOL DEHYDROGENASE-LIKE 4"/>
    <property type="match status" value="1"/>
</dbReference>
<keyword evidence="2 6" id="KW-0479">Metal-binding</keyword>
<feature type="domain" description="Alcohol dehydrogenase-like N-terminal" evidence="8">
    <location>
        <begin position="35"/>
        <end position="127"/>
    </location>
</feature>
<name>A0A8T0H7T4_CERPU</name>
<keyword evidence="3 6" id="KW-0862">Zinc</keyword>
<dbReference type="PROSITE" id="PS00059">
    <property type="entry name" value="ADH_ZINC"/>
    <property type="match status" value="1"/>
</dbReference>
<dbReference type="InterPro" id="IPR011032">
    <property type="entry name" value="GroES-like_sf"/>
</dbReference>
<feature type="domain" description="Alcohol dehydrogenase-like C-terminal" evidence="7">
    <location>
        <begin position="210"/>
        <end position="340"/>
    </location>
</feature>
<dbReference type="OrthoDB" id="417550at2759"/>
<sequence length="383" mass="41664">MADMTGKVITCKAGVAYEPNKPLSFEDIHCAPPHPTEVRVKITNACICQSDLYFWKGKDTQKLFPRIMGHEGAGICESIGAQIKHIKPGDKCIPVWQCECTKCPKCKSNKTNICDTFMFNWGSGLMPSDKATTRFTRIEDGKPIYHFFGISVFSQYSTMDEACIAKINAKADLTKVCLLGCGIPTGVGSAWNICKVHSGSTVAVFGLGTIGLAVVEACKVSGCSKIIGVARDDGKLERGMDFGLTHTLNTKSYDKPIEEVIRTMTNGGVDYSFDCTGDPGVISSALECCVEWGGVSCILGLVESSQRVSFHPAALLWGRTWTSGLFGGYKGRSQLPELVDQCIAGRINLDHYITHKLPFSKIQEAFDLLNTGGCIRCVMDYES</sequence>
<dbReference type="Pfam" id="PF00107">
    <property type="entry name" value="ADH_zinc_N"/>
    <property type="match status" value="1"/>
</dbReference>
<dbReference type="PANTHER" id="PTHR43880">
    <property type="entry name" value="ALCOHOL DEHYDROGENASE"/>
    <property type="match status" value="1"/>
</dbReference>
<dbReference type="GO" id="GO:0046294">
    <property type="term" value="P:formaldehyde catabolic process"/>
    <property type="evidence" value="ECO:0007669"/>
    <property type="project" value="TreeGrafter"/>
</dbReference>
<comment type="cofactor">
    <cofactor evidence="1 6">
        <name>Zn(2+)</name>
        <dbReference type="ChEBI" id="CHEBI:29105"/>
    </cofactor>
</comment>
<dbReference type="InterPro" id="IPR013149">
    <property type="entry name" value="ADH-like_C"/>
</dbReference>
<dbReference type="InterPro" id="IPR013154">
    <property type="entry name" value="ADH-like_N"/>
</dbReference>
<dbReference type="SUPFAM" id="SSF51735">
    <property type="entry name" value="NAD(P)-binding Rossmann-fold domains"/>
    <property type="match status" value="1"/>
</dbReference>